<dbReference type="Proteomes" id="UP001589568">
    <property type="component" value="Unassembled WGS sequence"/>
</dbReference>
<evidence type="ECO:0000313" key="2">
    <source>
        <dbReference type="EMBL" id="MFB9468745.1"/>
    </source>
</evidence>
<feature type="signal peptide" evidence="1">
    <location>
        <begin position="1"/>
        <end position="21"/>
    </location>
</feature>
<proteinExistence type="predicted"/>
<keyword evidence="3" id="KW-1185">Reference proteome</keyword>
<evidence type="ECO:0000256" key="1">
    <source>
        <dbReference type="SAM" id="SignalP"/>
    </source>
</evidence>
<comment type="caution">
    <text evidence="2">The sequence shown here is derived from an EMBL/GenBank/DDBJ whole genome shotgun (WGS) entry which is preliminary data.</text>
</comment>
<dbReference type="InterPro" id="IPR049511">
    <property type="entry name" value="PGH-like_rpt"/>
</dbReference>
<organism evidence="2 3">
    <name type="scientific">Nonomuraea salmonea</name>
    <dbReference type="NCBI Taxonomy" id="46181"/>
    <lineage>
        <taxon>Bacteria</taxon>
        <taxon>Bacillati</taxon>
        <taxon>Actinomycetota</taxon>
        <taxon>Actinomycetes</taxon>
        <taxon>Streptosporangiales</taxon>
        <taxon>Streptosporangiaceae</taxon>
        <taxon>Nonomuraea</taxon>
    </lineage>
</organism>
<sequence>MFAAAVAVALGCCGVAAPAHASTGMAEVAGVAFRAYSGASPSAHQAHFESLRSRGYRPITVSVSAGPKYAAVWVKSGGPAWISRSGLSEASFKARFDEYLAQGYQPISVSATGPAGRATFAALWEKRSERFFSRMGLTGAQFAAQNRKAHADGYVPVSIDMYGTPSDPRYVAAWRKSEGGGWYYSYGKSFAGHKSFFTKRTAEGYRPTAVAVGPGGTRFAAVYRKDGVRPWHHYIDTSASAYQRRFDSLVARGLRPVQVNIEDGVYASVWTR</sequence>
<accession>A0ABV5NEQ1</accession>
<reference evidence="2 3" key="1">
    <citation type="submission" date="2024-09" db="EMBL/GenBank/DDBJ databases">
        <authorList>
            <person name="Sun Q."/>
            <person name="Mori K."/>
        </authorList>
    </citation>
    <scope>NUCLEOTIDE SEQUENCE [LARGE SCALE GENOMIC DNA]</scope>
    <source>
        <strain evidence="2 3">JCM 3324</strain>
    </source>
</reference>
<dbReference type="EMBL" id="JBHMCF010000003">
    <property type="protein sequence ID" value="MFB9468745.1"/>
    <property type="molecule type" value="Genomic_DNA"/>
</dbReference>
<protein>
    <submittedName>
        <fullName evidence="2">Uncharacterized protein</fullName>
    </submittedName>
</protein>
<name>A0ABV5NEQ1_9ACTN</name>
<gene>
    <name evidence="2" type="ORF">ACFFR3_04465</name>
</gene>
<dbReference type="RefSeq" id="WP_345409545.1">
    <property type="nucleotide sequence ID" value="NZ_BAAAXS010000001.1"/>
</dbReference>
<dbReference type="Pfam" id="PF17660">
    <property type="entry name" value="BTRD1"/>
    <property type="match status" value="5"/>
</dbReference>
<feature type="chain" id="PRO_5046987702" evidence="1">
    <location>
        <begin position="22"/>
        <end position="272"/>
    </location>
</feature>
<keyword evidence="1" id="KW-0732">Signal</keyword>
<evidence type="ECO:0000313" key="3">
    <source>
        <dbReference type="Proteomes" id="UP001589568"/>
    </source>
</evidence>